<dbReference type="PANTHER" id="PTHR30118:SF15">
    <property type="entry name" value="TRANSCRIPTIONAL REGULATORY PROTEIN"/>
    <property type="match status" value="1"/>
</dbReference>
<evidence type="ECO:0000256" key="4">
    <source>
        <dbReference type="ARBA" id="ARBA00023163"/>
    </source>
</evidence>
<dbReference type="Gene3D" id="1.10.10.10">
    <property type="entry name" value="Winged helix-like DNA-binding domain superfamily/Winged helix DNA-binding domain"/>
    <property type="match status" value="1"/>
</dbReference>
<dbReference type="CDD" id="cd08417">
    <property type="entry name" value="PBP2_Nitroaromatics_like"/>
    <property type="match status" value="1"/>
</dbReference>
<dbReference type="GO" id="GO:0003677">
    <property type="term" value="F:DNA binding"/>
    <property type="evidence" value="ECO:0007669"/>
    <property type="project" value="UniProtKB-KW"/>
</dbReference>
<evidence type="ECO:0000256" key="2">
    <source>
        <dbReference type="ARBA" id="ARBA00023015"/>
    </source>
</evidence>
<dbReference type="Pfam" id="PF00126">
    <property type="entry name" value="HTH_1"/>
    <property type="match status" value="1"/>
</dbReference>
<evidence type="ECO:0000256" key="3">
    <source>
        <dbReference type="ARBA" id="ARBA00023125"/>
    </source>
</evidence>
<protein>
    <submittedName>
        <fullName evidence="6">LysR family transcriptional regulator</fullName>
    </submittedName>
</protein>
<organism evidence="6 7">
    <name type="scientific">Pigmentiphaga aceris</name>
    <dbReference type="NCBI Taxonomy" id="1940612"/>
    <lineage>
        <taxon>Bacteria</taxon>
        <taxon>Pseudomonadati</taxon>
        <taxon>Pseudomonadota</taxon>
        <taxon>Betaproteobacteria</taxon>
        <taxon>Burkholderiales</taxon>
        <taxon>Alcaligenaceae</taxon>
        <taxon>Pigmentiphaga</taxon>
    </lineage>
</organism>
<gene>
    <name evidence="6" type="ORF">FXN63_16815</name>
</gene>
<name>A0A5C0AXV6_9BURK</name>
<evidence type="ECO:0000313" key="7">
    <source>
        <dbReference type="Proteomes" id="UP000325161"/>
    </source>
</evidence>
<dbReference type="PROSITE" id="PS50931">
    <property type="entry name" value="HTH_LYSR"/>
    <property type="match status" value="1"/>
</dbReference>
<dbReference type="InterPro" id="IPR036390">
    <property type="entry name" value="WH_DNA-bd_sf"/>
</dbReference>
<dbReference type="GO" id="GO:0003700">
    <property type="term" value="F:DNA-binding transcription factor activity"/>
    <property type="evidence" value="ECO:0007669"/>
    <property type="project" value="InterPro"/>
</dbReference>
<dbReference type="SUPFAM" id="SSF46785">
    <property type="entry name" value="Winged helix' DNA-binding domain"/>
    <property type="match status" value="1"/>
</dbReference>
<keyword evidence="4" id="KW-0804">Transcription</keyword>
<dbReference type="Proteomes" id="UP000325161">
    <property type="component" value="Chromosome"/>
</dbReference>
<dbReference type="EMBL" id="CP043046">
    <property type="protein sequence ID" value="QEI07322.1"/>
    <property type="molecule type" value="Genomic_DNA"/>
</dbReference>
<dbReference type="InterPro" id="IPR037402">
    <property type="entry name" value="YidZ_PBP2"/>
</dbReference>
<evidence type="ECO:0000313" key="6">
    <source>
        <dbReference type="EMBL" id="QEI07322.1"/>
    </source>
</evidence>
<dbReference type="InterPro" id="IPR005119">
    <property type="entry name" value="LysR_subst-bd"/>
</dbReference>
<dbReference type="OrthoDB" id="8557381at2"/>
<proteinExistence type="inferred from homology"/>
<keyword evidence="3" id="KW-0238">DNA-binding</keyword>
<dbReference type="Pfam" id="PF03466">
    <property type="entry name" value="LysR_substrate"/>
    <property type="match status" value="1"/>
</dbReference>
<evidence type="ECO:0000256" key="1">
    <source>
        <dbReference type="ARBA" id="ARBA00009437"/>
    </source>
</evidence>
<dbReference type="Gene3D" id="3.40.190.10">
    <property type="entry name" value="Periplasmic binding protein-like II"/>
    <property type="match status" value="2"/>
</dbReference>
<keyword evidence="7" id="KW-1185">Reference proteome</keyword>
<reference evidence="6 7" key="1">
    <citation type="submission" date="2019-08" db="EMBL/GenBank/DDBJ databases">
        <title>Amphibian skin-associated Pigmentiphaga: genome sequence and occurrence across geography and hosts.</title>
        <authorList>
            <person name="Bletz M.C."/>
            <person name="Bunk B."/>
            <person name="Sproeer C."/>
            <person name="Biwer P."/>
            <person name="Reiter S."/>
            <person name="Rabemananjara F.C.E."/>
            <person name="Schulz S."/>
            <person name="Overmann J."/>
            <person name="Vences M."/>
        </authorList>
    </citation>
    <scope>NUCLEOTIDE SEQUENCE [LARGE SCALE GENOMIC DNA]</scope>
    <source>
        <strain evidence="6 7">Mada1488</strain>
    </source>
</reference>
<dbReference type="InterPro" id="IPR036388">
    <property type="entry name" value="WH-like_DNA-bd_sf"/>
</dbReference>
<dbReference type="SUPFAM" id="SSF53850">
    <property type="entry name" value="Periplasmic binding protein-like II"/>
    <property type="match status" value="1"/>
</dbReference>
<evidence type="ECO:0000259" key="5">
    <source>
        <dbReference type="PROSITE" id="PS50931"/>
    </source>
</evidence>
<dbReference type="InterPro" id="IPR000847">
    <property type="entry name" value="LysR_HTH_N"/>
</dbReference>
<dbReference type="AlphaFoldDB" id="A0A5C0AXV6"/>
<comment type="similarity">
    <text evidence="1">Belongs to the LysR transcriptional regulatory family.</text>
</comment>
<dbReference type="InterPro" id="IPR050389">
    <property type="entry name" value="LysR-type_TF"/>
</dbReference>
<feature type="domain" description="HTH lysR-type" evidence="5">
    <location>
        <begin position="1"/>
        <end position="65"/>
    </location>
</feature>
<accession>A0A5C0AXV6</accession>
<sequence>MDIRRSDLPLLISLDVLLEERNVTKAAKRLHISQPALSAQLSRLRDLFDDPLLVPSEAGRGMVPTAKALALQTGLHDALMDLQSAVQSQEKFDPTRQSRHFVVAIDDNVFTIIGMAVAKMVLAQYSPNIRLSFVTPEETNLVYSMERREIDLYLGLRDKIPGPLRSRHLLTDTFRVAQRRGHPRGPGPLSLAEYCRLAHVMVSRQGMLHSSIDDALAALDARRDVHITVSSYNQVPLVLADTDCITTLPNLLLQRYADGLDIFEPPLRLPSFDIAMAWHPRAHDDLGHQWLRDRFVAAAGALTDVS</sequence>
<dbReference type="KEGG" id="pacr:FXN63_16815"/>
<dbReference type="PANTHER" id="PTHR30118">
    <property type="entry name" value="HTH-TYPE TRANSCRIPTIONAL REGULATOR LEUO-RELATED"/>
    <property type="match status" value="1"/>
</dbReference>
<dbReference type="PRINTS" id="PR00039">
    <property type="entry name" value="HTHLYSR"/>
</dbReference>
<keyword evidence="2" id="KW-0805">Transcription regulation</keyword>
<dbReference type="RefSeq" id="WP_148816369.1">
    <property type="nucleotide sequence ID" value="NZ_CP043046.1"/>
</dbReference>